<organism evidence="2 3">
    <name type="scientific">Leptospira dzoumogneensis</name>
    <dbReference type="NCBI Taxonomy" id="2484904"/>
    <lineage>
        <taxon>Bacteria</taxon>
        <taxon>Pseudomonadati</taxon>
        <taxon>Spirochaetota</taxon>
        <taxon>Spirochaetia</taxon>
        <taxon>Leptospirales</taxon>
        <taxon>Leptospiraceae</taxon>
        <taxon>Leptospira</taxon>
    </lineage>
</organism>
<dbReference type="Proteomes" id="UP000297241">
    <property type="component" value="Unassembled WGS sequence"/>
</dbReference>
<sequence>MSRKTHASCRSGVSLDSIRKNPGSKTGKFSKTSPNFHSYKIRPRLNENSFLRTLVLGLFSYNLLIKKEEV</sequence>
<dbReference type="AlphaFoldDB" id="A0A4Z1AV37"/>
<evidence type="ECO:0000313" key="2">
    <source>
        <dbReference type="EMBL" id="TGN00082.1"/>
    </source>
</evidence>
<dbReference type="EMBL" id="RQHS01000012">
    <property type="protein sequence ID" value="TGN00082.1"/>
    <property type="molecule type" value="Genomic_DNA"/>
</dbReference>
<gene>
    <name evidence="2" type="ORF">EHR06_08160</name>
</gene>
<comment type="caution">
    <text evidence="2">The sequence shown here is derived from an EMBL/GenBank/DDBJ whole genome shotgun (WGS) entry which is preliminary data.</text>
</comment>
<dbReference type="OrthoDB" id="345738at2"/>
<reference evidence="2" key="1">
    <citation type="journal article" date="2019" name="PLoS Negl. Trop. Dis.">
        <title>Revisiting the worldwide diversity of Leptospira species in the environment.</title>
        <authorList>
            <person name="Vincent A.T."/>
            <person name="Schiettekatte O."/>
            <person name="Bourhy P."/>
            <person name="Veyrier F.J."/>
            <person name="Picardeau M."/>
        </authorList>
    </citation>
    <scope>NUCLEOTIDE SEQUENCE [LARGE SCALE GENOMIC DNA]</scope>
    <source>
        <strain evidence="2">201601113</strain>
    </source>
</reference>
<feature type="region of interest" description="Disordered" evidence="1">
    <location>
        <begin position="1"/>
        <end position="35"/>
    </location>
</feature>
<proteinExistence type="predicted"/>
<evidence type="ECO:0000313" key="3">
    <source>
        <dbReference type="Proteomes" id="UP000297241"/>
    </source>
</evidence>
<feature type="compositionally biased region" description="Polar residues" evidence="1">
    <location>
        <begin position="23"/>
        <end position="35"/>
    </location>
</feature>
<protein>
    <submittedName>
        <fullName evidence="2">Uncharacterized protein</fullName>
    </submittedName>
</protein>
<keyword evidence="3" id="KW-1185">Reference proteome</keyword>
<accession>A0A4Z1AV37</accession>
<name>A0A4Z1AV37_9LEPT</name>
<evidence type="ECO:0000256" key="1">
    <source>
        <dbReference type="SAM" id="MobiDB-lite"/>
    </source>
</evidence>